<reference evidence="1" key="1">
    <citation type="submission" date="2020-11" db="EMBL/GenBank/DDBJ databases">
        <authorList>
            <consortium name="DOE Joint Genome Institute"/>
            <person name="Ahrendt S."/>
            <person name="Riley R."/>
            <person name="Andreopoulos W."/>
            <person name="Labutti K."/>
            <person name="Pangilinan J."/>
            <person name="Ruiz-Duenas F.J."/>
            <person name="Barrasa J.M."/>
            <person name="Sanchez-Garcia M."/>
            <person name="Camarero S."/>
            <person name="Miyauchi S."/>
            <person name="Serrano A."/>
            <person name="Linde D."/>
            <person name="Babiker R."/>
            <person name="Drula E."/>
            <person name="Ayuso-Fernandez I."/>
            <person name="Pacheco R."/>
            <person name="Padilla G."/>
            <person name="Ferreira P."/>
            <person name="Barriuso J."/>
            <person name="Kellner H."/>
            <person name="Castanera R."/>
            <person name="Alfaro M."/>
            <person name="Ramirez L."/>
            <person name="Pisabarro A.G."/>
            <person name="Kuo A."/>
            <person name="Tritt A."/>
            <person name="Lipzen A."/>
            <person name="He G."/>
            <person name="Yan M."/>
            <person name="Ng V."/>
            <person name="Cullen D."/>
            <person name="Martin F."/>
            <person name="Rosso M.-N."/>
            <person name="Henrissat B."/>
            <person name="Hibbett D."/>
            <person name="Martinez A.T."/>
            <person name="Grigoriev I.V."/>
        </authorList>
    </citation>
    <scope>NUCLEOTIDE SEQUENCE</scope>
    <source>
        <strain evidence="1">AH 40177</strain>
    </source>
</reference>
<comment type="caution">
    <text evidence="1">The sequence shown here is derived from an EMBL/GenBank/DDBJ whole genome shotgun (WGS) entry which is preliminary data.</text>
</comment>
<keyword evidence="2" id="KW-1185">Reference proteome</keyword>
<organism evidence="1 2">
    <name type="scientific">Rhodocollybia butyracea</name>
    <dbReference type="NCBI Taxonomy" id="206335"/>
    <lineage>
        <taxon>Eukaryota</taxon>
        <taxon>Fungi</taxon>
        <taxon>Dikarya</taxon>
        <taxon>Basidiomycota</taxon>
        <taxon>Agaricomycotina</taxon>
        <taxon>Agaricomycetes</taxon>
        <taxon>Agaricomycetidae</taxon>
        <taxon>Agaricales</taxon>
        <taxon>Marasmiineae</taxon>
        <taxon>Omphalotaceae</taxon>
        <taxon>Rhodocollybia</taxon>
    </lineage>
</organism>
<dbReference type="Proteomes" id="UP000772434">
    <property type="component" value="Unassembled WGS sequence"/>
</dbReference>
<gene>
    <name evidence="1" type="ORF">BDP27DRAFT_1140874</name>
</gene>
<evidence type="ECO:0000313" key="2">
    <source>
        <dbReference type="Proteomes" id="UP000772434"/>
    </source>
</evidence>
<name>A0A9P5U2C2_9AGAR</name>
<proteinExistence type="predicted"/>
<feature type="non-terminal residue" evidence="1">
    <location>
        <position position="87"/>
    </location>
</feature>
<feature type="non-terminal residue" evidence="1">
    <location>
        <position position="1"/>
    </location>
</feature>
<dbReference type="AlphaFoldDB" id="A0A9P5U2C2"/>
<dbReference type="EMBL" id="JADNRY010000171">
    <property type="protein sequence ID" value="KAF9062493.1"/>
    <property type="molecule type" value="Genomic_DNA"/>
</dbReference>
<sequence>VPNFIGPPLPRPDKEDWEFYCCTILTLFKPWRTGKDLKADEESWHESFENYEFGEKELLYIKNMNLRYECLDARDDFQAQMKAGNQS</sequence>
<evidence type="ECO:0000313" key="1">
    <source>
        <dbReference type="EMBL" id="KAF9062493.1"/>
    </source>
</evidence>
<dbReference type="OrthoDB" id="3259294at2759"/>
<protein>
    <submittedName>
        <fullName evidence="1">Uncharacterized protein</fullName>
    </submittedName>
</protein>
<accession>A0A9P5U2C2</accession>